<dbReference type="InterPro" id="IPR006076">
    <property type="entry name" value="FAD-dep_OxRdtase"/>
</dbReference>
<accession>A0AAE3GCT4</accession>
<evidence type="ECO:0000256" key="2">
    <source>
        <dbReference type="ARBA" id="ARBA00022977"/>
    </source>
</evidence>
<dbReference type="InterPro" id="IPR012727">
    <property type="entry name" value="Gly_oxidase_ThiO"/>
</dbReference>
<organism evidence="7 8">
    <name type="scientific">Goodfellowiella coeruleoviolacea</name>
    <dbReference type="NCBI Taxonomy" id="334858"/>
    <lineage>
        <taxon>Bacteria</taxon>
        <taxon>Bacillati</taxon>
        <taxon>Actinomycetota</taxon>
        <taxon>Actinomycetes</taxon>
        <taxon>Pseudonocardiales</taxon>
        <taxon>Pseudonocardiaceae</taxon>
        <taxon>Goodfellowiella</taxon>
    </lineage>
</organism>
<dbReference type="Proteomes" id="UP001206128">
    <property type="component" value="Unassembled WGS sequence"/>
</dbReference>
<gene>
    <name evidence="7" type="ORF">LX83_001644</name>
</gene>
<dbReference type="Pfam" id="PF01266">
    <property type="entry name" value="DAO"/>
    <property type="match status" value="1"/>
</dbReference>
<protein>
    <recommendedName>
        <fullName evidence="5">glycine oxidase</fullName>
        <ecNumber evidence="5">1.4.3.19</ecNumber>
    </recommendedName>
</protein>
<proteinExistence type="predicted"/>
<evidence type="ECO:0000256" key="3">
    <source>
        <dbReference type="ARBA" id="ARBA00023002"/>
    </source>
</evidence>
<dbReference type="Gene3D" id="3.50.50.60">
    <property type="entry name" value="FAD/NAD(P)-binding domain"/>
    <property type="match status" value="1"/>
</dbReference>
<dbReference type="GO" id="GO:0043799">
    <property type="term" value="F:glycine oxidase activity"/>
    <property type="evidence" value="ECO:0007669"/>
    <property type="project" value="UniProtKB-EC"/>
</dbReference>
<dbReference type="EMBL" id="JAMTCK010000003">
    <property type="protein sequence ID" value="MCP2164804.1"/>
    <property type="molecule type" value="Genomic_DNA"/>
</dbReference>
<comment type="catalytic activity">
    <reaction evidence="4">
        <text>glycine + O2 + H2O = glyoxylate + H2O2 + NH4(+)</text>
        <dbReference type="Rhea" id="RHEA:11532"/>
        <dbReference type="ChEBI" id="CHEBI:15377"/>
        <dbReference type="ChEBI" id="CHEBI:15379"/>
        <dbReference type="ChEBI" id="CHEBI:16240"/>
        <dbReference type="ChEBI" id="CHEBI:28938"/>
        <dbReference type="ChEBI" id="CHEBI:36655"/>
        <dbReference type="ChEBI" id="CHEBI:57305"/>
        <dbReference type="EC" id="1.4.3.19"/>
    </reaction>
</comment>
<dbReference type="RefSeq" id="WP_407649507.1">
    <property type="nucleotide sequence ID" value="NZ_JAMTCK010000003.1"/>
</dbReference>
<dbReference type="InterPro" id="IPR036188">
    <property type="entry name" value="FAD/NAD-bd_sf"/>
</dbReference>
<dbReference type="GO" id="GO:0009228">
    <property type="term" value="P:thiamine biosynthetic process"/>
    <property type="evidence" value="ECO:0007669"/>
    <property type="project" value="UniProtKB-KW"/>
</dbReference>
<feature type="domain" description="FAD dependent oxidoreductase" evidence="6">
    <location>
        <begin position="6"/>
        <end position="344"/>
    </location>
</feature>
<name>A0AAE3GCT4_9PSEU</name>
<dbReference type="SUPFAM" id="SSF54373">
    <property type="entry name" value="FAD-linked reductases, C-terminal domain"/>
    <property type="match status" value="1"/>
</dbReference>
<dbReference type="NCBIfam" id="TIGR02352">
    <property type="entry name" value="thiamin_ThiO"/>
    <property type="match status" value="1"/>
</dbReference>
<dbReference type="PANTHER" id="PTHR13847:SF289">
    <property type="entry name" value="GLYCINE OXIDASE"/>
    <property type="match status" value="1"/>
</dbReference>
<dbReference type="SUPFAM" id="SSF51905">
    <property type="entry name" value="FAD/NAD(P)-binding domain"/>
    <property type="match status" value="1"/>
</dbReference>
<keyword evidence="3" id="KW-0560">Oxidoreductase</keyword>
<reference evidence="7" key="1">
    <citation type="submission" date="2022-06" db="EMBL/GenBank/DDBJ databases">
        <title>Genomic Encyclopedia of Archaeal and Bacterial Type Strains, Phase II (KMG-II): from individual species to whole genera.</title>
        <authorList>
            <person name="Goeker M."/>
        </authorList>
    </citation>
    <scope>NUCLEOTIDE SEQUENCE</scope>
    <source>
        <strain evidence="7">DSM 43935</strain>
    </source>
</reference>
<evidence type="ECO:0000256" key="1">
    <source>
        <dbReference type="ARBA" id="ARBA00004948"/>
    </source>
</evidence>
<keyword evidence="8" id="KW-1185">Reference proteome</keyword>
<dbReference type="GO" id="GO:0050660">
    <property type="term" value="F:flavin adenine dinucleotide binding"/>
    <property type="evidence" value="ECO:0007669"/>
    <property type="project" value="InterPro"/>
</dbReference>
<keyword evidence="2" id="KW-0784">Thiamine biosynthesis</keyword>
<dbReference type="EC" id="1.4.3.19" evidence="5"/>
<sequence>MSLGTVAVVGGGVIGQSVAWRAATAGHRVSLVDPAPGSGASRVAGGMLAPLSEAWPGEEDLLDLGRAALAHWPRFAARLTAATGGDPGLRTEGTVLVGLDSADRAELDRLAEHLAGLGHAPEKLTGRQVRALEPGIGPEVRSGLLLAEDLSVDNRAVLAELAEAGRRAGVEAVAGRAVAVRGNRIRLADGSTVDADVVVLACGAWSAGLHPSLHAVRPVKGEVLRLRARPSALPPPQRTVRALVQGRPSYLVPRAGGGLVLGATQYEAGHDTEVTVAGVRDLLRDAERVLPGIAEYALVECAAGLRPGTPDNLPLIGWLEPGLVVATGHHRNGFLLAPITAEAVLALLDDRPPPAPVLAADPHRLALTREPLSGVSR</sequence>
<evidence type="ECO:0000313" key="7">
    <source>
        <dbReference type="EMBL" id="MCP2164804.1"/>
    </source>
</evidence>
<comment type="pathway">
    <text evidence="1">Cofactor biosynthesis; thiamine diphosphate biosynthesis.</text>
</comment>
<dbReference type="PANTHER" id="PTHR13847">
    <property type="entry name" value="SARCOSINE DEHYDROGENASE-RELATED"/>
    <property type="match status" value="1"/>
</dbReference>
<dbReference type="GO" id="GO:0005737">
    <property type="term" value="C:cytoplasm"/>
    <property type="evidence" value="ECO:0007669"/>
    <property type="project" value="TreeGrafter"/>
</dbReference>
<dbReference type="Gene3D" id="3.30.9.10">
    <property type="entry name" value="D-Amino Acid Oxidase, subunit A, domain 2"/>
    <property type="match status" value="1"/>
</dbReference>
<evidence type="ECO:0000259" key="6">
    <source>
        <dbReference type="Pfam" id="PF01266"/>
    </source>
</evidence>
<evidence type="ECO:0000256" key="5">
    <source>
        <dbReference type="ARBA" id="ARBA00050018"/>
    </source>
</evidence>
<evidence type="ECO:0000256" key="4">
    <source>
        <dbReference type="ARBA" id="ARBA00049872"/>
    </source>
</evidence>
<evidence type="ECO:0000313" key="8">
    <source>
        <dbReference type="Proteomes" id="UP001206128"/>
    </source>
</evidence>
<dbReference type="AlphaFoldDB" id="A0AAE3GCT4"/>
<comment type="caution">
    <text evidence="7">The sequence shown here is derived from an EMBL/GenBank/DDBJ whole genome shotgun (WGS) entry which is preliminary data.</text>
</comment>